<dbReference type="PANTHER" id="PTHR43531">
    <property type="entry name" value="PROTEIN ICFG"/>
    <property type="match status" value="1"/>
</dbReference>
<gene>
    <name evidence="7" type="ORF">D8779_16075</name>
</gene>
<dbReference type="InterPro" id="IPR004089">
    <property type="entry name" value="MCPsignal_dom"/>
</dbReference>
<evidence type="ECO:0000256" key="2">
    <source>
        <dbReference type="ARBA" id="ARBA00029447"/>
    </source>
</evidence>
<name>A0A4T1ZUA7_9PSED</name>
<sequence>MYLSRSFMSLSLTAPATVSNTFGHLFGTAAVTGGSLTGESSLFGIVNLVLLLLVVGAGFWWMHSKHAQALAAVRQALAASEAKCRTLVEPEVLAQQQQQSRQQLAELQHALQQAQQQAEQERNALCQEHEQTRQALEAELHQHTHSRKNRLHEMNSQMLLIKAAVQELLDVTSTIERWHEGMNGIMVHNKIMQKQIGDFKNIVGQIAILSLNAAIEAARAGESGRGFAVVADEVRKLSTSAETLNEDYRTNLNKNALIATLAFQDVQAGGNMIVTAIHGVQSQVNSLGQTLQGAD</sequence>
<dbReference type="GO" id="GO:0006935">
    <property type="term" value="P:chemotaxis"/>
    <property type="evidence" value="ECO:0007669"/>
    <property type="project" value="UniProtKB-KW"/>
</dbReference>
<evidence type="ECO:0000256" key="5">
    <source>
        <dbReference type="SAM" id="Phobius"/>
    </source>
</evidence>
<keyword evidence="1" id="KW-0145">Chemotaxis</keyword>
<proteinExistence type="inferred from homology"/>
<evidence type="ECO:0000256" key="1">
    <source>
        <dbReference type="ARBA" id="ARBA00022500"/>
    </source>
</evidence>
<comment type="similarity">
    <text evidence="2">Belongs to the methyl-accepting chemotaxis (MCP) protein family.</text>
</comment>
<feature type="transmembrane region" description="Helical" evidence="5">
    <location>
        <begin position="40"/>
        <end position="61"/>
    </location>
</feature>
<dbReference type="SUPFAM" id="SSF58104">
    <property type="entry name" value="Methyl-accepting chemotaxis protein (MCP) signaling domain"/>
    <property type="match status" value="1"/>
</dbReference>
<feature type="coiled-coil region" evidence="4">
    <location>
        <begin position="93"/>
        <end position="146"/>
    </location>
</feature>
<evidence type="ECO:0000259" key="6">
    <source>
        <dbReference type="PROSITE" id="PS50111"/>
    </source>
</evidence>
<dbReference type="InterPro" id="IPR051310">
    <property type="entry name" value="MCP_chemotaxis"/>
</dbReference>
<keyword evidence="3" id="KW-0807">Transducer</keyword>
<reference evidence="7 8" key="1">
    <citation type="submission" date="2018-10" db="EMBL/GenBank/DDBJ databases">
        <title>Pseudomonas leptonychotis sp. nov., isolated from Weddell seals in Antarctica.</title>
        <authorList>
            <person name="Novakova D."/>
            <person name="Svec P."/>
            <person name="Kralova S."/>
            <person name="Kristofova L."/>
            <person name="Zeman M."/>
            <person name="Pantucek R."/>
            <person name="Maslanova I."/>
            <person name="Sedlacek I."/>
        </authorList>
    </citation>
    <scope>NUCLEOTIDE SEQUENCE [LARGE SCALE GENOMIC DNA]</scope>
    <source>
        <strain evidence="7 8">CCM 8849</strain>
    </source>
</reference>
<dbReference type="Proteomes" id="UP000307541">
    <property type="component" value="Unassembled WGS sequence"/>
</dbReference>
<keyword evidence="5" id="KW-0812">Transmembrane</keyword>
<evidence type="ECO:0000313" key="8">
    <source>
        <dbReference type="Proteomes" id="UP000307541"/>
    </source>
</evidence>
<keyword evidence="5" id="KW-0472">Membrane</keyword>
<dbReference type="AlphaFoldDB" id="A0A4T1ZUA7"/>
<organism evidence="7 8">
    <name type="scientific">Pseudomonas leptonychotis</name>
    <dbReference type="NCBI Taxonomy" id="2448482"/>
    <lineage>
        <taxon>Bacteria</taxon>
        <taxon>Pseudomonadati</taxon>
        <taxon>Pseudomonadota</taxon>
        <taxon>Gammaproteobacteria</taxon>
        <taxon>Pseudomonadales</taxon>
        <taxon>Pseudomonadaceae</taxon>
        <taxon>Pseudomonas</taxon>
    </lineage>
</organism>
<accession>A0A4T1ZUA7</accession>
<evidence type="ECO:0000256" key="3">
    <source>
        <dbReference type="PROSITE-ProRule" id="PRU00284"/>
    </source>
</evidence>
<feature type="domain" description="Methyl-accepting transducer" evidence="6">
    <location>
        <begin position="161"/>
        <end position="295"/>
    </location>
</feature>
<dbReference type="Gene3D" id="1.10.287.950">
    <property type="entry name" value="Methyl-accepting chemotaxis protein"/>
    <property type="match status" value="1"/>
</dbReference>
<dbReference type="GO" id="GO:0007165">
    <property type="term" value="P:signal transduction"/>
    <property type="evidence" value="ECO:0007669"/>
    <property type="project" value="UniProtKB-KW"/>
</dbReference>
<evidence type="ECO:0000313" key="7">
    <source>
        <dbReference type="EMBL" id="TIH07667.1"/>
    </source>
</evidence>
<dbReference type="Pfam" id="PF00015">
    <property type="entry name" value="MCPsignal"/>
    <property type="match status" value="1"/>
</dbReference>
<dbReference type="EMBL" id="RFLV01000003">
    <property type="protein sequence ID" value="TIH07667.1"/>
    <property type="molecule type" value="Genomic_DNA"/>
</dbReference>
<protein>
    <recommendedName>
        <fullName evidence="6">Methyl-accepting transducer domain-containing protein</fullName>
    </recommendedName>
</protein>
<comment type="caution">
    <text evidence="7">The sequence shown here is derived from an EMBL/GenBank/DDBJ whole genome shotgun (WGS) entry which is preliminary data.</text>
</comment>
<dbReference type="PANTHER" id="PTHR43531:SF11">
    <property type="entry name" value="METHYL-ACCEPTING CHEMOTAXIS PROTEIN 3"/>
    <property type="match status" value="1"/>
</dbReference>
<dbReference type="PROSITE" id="PS50111">
    <property type="entry name" value="CHEMOTAXIS_TRANSDUC_2"/>
    <property type="match status" value="1"/>
</dbReference>
<dbReference type="GO" id="GO:0005886">
    <property type="term" value="C:plasma membrane"/>
    <property type="evidence" value="ECO:0007669"/>
    <property type="project" value="TreeGrafter"/>
</dbReference>
<dbReference type="GO" id="GO:0004888">
    <property type="term" value="F:transmembrane signaling receptor activity"/>
    <property type="evidence" value="ECO:0007669"/>
    <property type="project" value="TreeGrafter"/>
</dbReference>
<keyword evidence="5" id="KW-1133">Transmembrane helix</keyword>
<keyword evidence="8" id="KW-1185">Reference proteome</keyword>
<evidence type="ECO:0000256" key="4">
    <source>
        <dbReference type="SAM" id="Coils"/>
    </source>
</evidence>
<keyword evidence="4" id="KW-0175">Coiled coil</keyword>